<name>A0A1H6XI78_9FLAO</name>
<evidence type="ECO:0000256" key="1">
    <source>
        <dbReference type="SAM" id="Phobius"/>
    </source>
</evidence>
<protein>
    <submittedName>
        <fullName evidence="2">Uncharacterized protein</fullName>
    </submittedName>
</protein>
<accession>A0A1H6XI78</accession>
<evidence type="ECO:0000313" key="3">
    <source>
        <dbReference type="Proteomes" id="UP000199702"/>
    </source>
</evidence>
<organism evidence="2 3">
    <name type="scientific">Flavobacterium terrigena</name>
    <dbReference type="NCBI Taxonomy" id="402734"/>
    <lineage>
        <taxon>Bacteria</taxon>
        <taxon>Pseudomonadati</taxon>
        <taxon>Bacteroidota</taxon>
        <taxon>Flavobacteriia</taxon>
        <taxon>Flavobacteriales</taxon>
        <taxon>Flavobacteriaceae</taxon>
        <taxon>Flavobacterium</taxon>
    </lineage>
</organism>
<keyword evidence="1" id="KW-1133">Transmembrane helix</keyword>
<feature type="transmembrane region" description="Helical" evidence="1">
    <location>
        <begin position="9"/>
        <end position="26"/>
    </location>
</feature>
<dbReference type="AlphaFoldDB" id="A0A1H6XI78"/>
<keyword evidence="3" id="KW-1185">Reference proteome</keyword>
<dbReference type="EMBL" id="FNYA01000008">
    <property type="protein sequence ID" value="SEJ27254.1"/>
    <property type="molecule type" value="Genomic_DNA"/>
</dbReference>
<evidence type="ECO:0000313" key="2">
    <source>
        <dbReference type="EMBL" id="SEJ27254.1"/>
    </source>
</evidence>
<gene>
    <name evidence="2" type="ORF">SAMN05660918_2825</name>
</gene>
<reference evidence="3" key="1">
    <citation type="submission" date="2016-10" db="EMBL/GenBank/DDBJ databases">
        <authorList>
            <person name="Varghese N."/>
            <person name="Submissions S."/>
        </authorList>
    </citation>
    <scope>NUCLEOTIDE SEQUENCE [LARGE SCALE GENOMIC DNA]</scope>
    <source>
        <strain evidence="3">DSM 17934</strain>
    </source>
</reference>
<keyword evidence="1" id="KW-0812">Transmembrane</keyword>
<dbReference type="OrthoDB" id="1151040at2"/>
<proteinExistence type="predicted"/>
<dbReference type="Proteomes" id="UP000199702">
    <property type="component" value="Unassembled WGS sequence"/>
</dbReference>
<dbReference type="RefSeq" id="WP_091315204.1">
    <property type="nucleotide sequence ID" value="NZ_CBCSJU010000003.1"/>
</dbReference>
<dbReference type="STRING" id="402734.SAMN05660918_2825"/>
<sequence length="63" mass="7525">MKYYKFSQYLYLVAAIVFSVSVIYKILNKQDYGLQAIIAVGFIIMFFVRRSFLKKMENNQENK</sequence>
<feature type="transmembrane region" description="Helical" evidence="1">
    <location>
        <begin position="32"/>
        <end position="48"/>
    </location>
</feature>
<keyword evidence="1" id="KW-0472">Membrane</keyword>